<dbReference type="GO" id="GO:0003676">
    <property type="term" value="F:nucleic acid binding"/>
    <property type="evidence" value="ECO:0007669"/>
    <property type="project" value="InterPro"/>
</dbReference>
<evidence type="ECO:0000259" key="1">
    <source>
        <dbReference type="PROSITE" id="PS50878"/>
    </source>
</evidence>
<dbReference type="InterPro" id="IPR012337">
    <property type="entry name" value="RNaseH-like_sf"/>
</dbReference>
<name>A0AAV2GS36_9ROSI</name>
<evidence type="ECO:0000313" key="3">
    <source>
        <dbReference type="Proteomes" id="UP001497516"/>
    </source>
</evidence>
<proteinExistence type="predicted"/>
<feature type="domain" description="Reverse transcriptase" evidence="1">
    <location>
        <begin position="1"/>
        <end position="272"/>
    </location>
</feature>
<dbReference type="SUPFAM" id="SSF56672">
    <property type="entry name" value="DNA/RNA polymerases"/>
    <property type="match status" value="1"/>
</dbReference>
<gene>
    <name evidence="2" type="ORF">LTRI10_LOCUS52525</name>
</gene>
<dbReference type="EMBL" id="OZ034822">
    <property type="protein sequence ID" value="CAL1413281.1"/>
    <property type="molecule type" value="Genomic_DNA"/>
</dbReference>
<dbReference type="InterPro" id="IPR026960">
    <property type="entry name" value="RVT-Znf"/>
</dbReference>
<dbReference type="Pfam" id="PF00078">
    <property type="entry name" value="RVT_1"/>
    <property type="match status" value="1"/>
</dbReference>
<dbReference type="InterPro" id="IPR043502">
    <property type="entry name" value="DNA/RNA_pol_sf"/>
</dbReference>
<dbReference type="Proteomes" id="UP001497516">
    <property type="component" value="Chromosome 9"/>
</dbReference>
<sequence length="895" mass="102420">MNETLLKPMRIEEIKEALDQMGPTKAPGSDGFSAGFFQKNWGVVGPKVIEIVMNFFRNGELPQELNHTLISLIPKYMKQMERAKNGYFVAKLDMAKAYDRVEWSYLENVMKKLGFADRWIDLIMKCVTTVSYSILVNGHKSDSFKPSRGLRQGDPLSPYLFLLCAEGLSALIKKDEKEGKIEGIQIRRQAPSISHLLFADDSIIFGRATLKGCDQLKEILRIYSEESGQLINYDKSELSFSKNVRCSRRMEICGTLGIKEVDKLPKYLGLPTVISRSKKAIFEDIKERVRKKLKDWKNRTMSQAGKEILIKAIAQAQFLYPMSVFLLPDGSLKEIQNLIVNFWWGQKGKEVKIKWIGWDELCDEKEEGGLGFRDLKAFNLAMLGKQIWNLISRPNSLMTKVLKARYFPKTDILNAKLGYRPSYIWKSIMEAKEKIADGFRWKVGDGKAIRIWEDEWIPGKSFYCPDPTPAMEAPDGYVSSLIDHEMGSWNCAKVRDLFSSQDHALIANIPLCFPLKEDSRVWKDSETGIYSVKTAYSRIRNNQQHTVARRHSKEDDDDEFWKNLWALNTQPKVKFFLWKLCKNILPVGANVEEWFEEACVECPFCNLRETQMHALRECDWIRRQWQSSEVSELFEKGNNKSCLEWMKEIWKDCDLSKIQKFTLVLWLLWKERCNHKYNNQKLEESEIIPRALAWIDTYLAAQNPEEVQRRVAGGAGSSATQTSWIPPPRGAFKLNTDAGVFPQGGVGLGCVIRNEEGAFVGASLKKERGTCRVIEAEAKAIFMGLVEANRRAISPLVVESDCQALISKLQRRDADASELGVWCEKIWNLAKVNESFSGQQVTWVYVGRKANTVAHWLAHSGARWDHQVVWVDDPPLSLLSLMENDLCPSPCNQPI</sequence>
<dbReference type="InterPro" id="IPR002156">
    <property type="entry name" value="RNaseH_domain"/>
</dbReference>
<evidence type="ECO:0000313" key="2">
    <source>
        <dbReference type="EMBL" id="CAL1413281.1"/>
    </source>
</evidence>
<dbReference type="GO" id="GO:0004523">
    <property type="term" value="F:RNA-DNA hybrid ribonuclease activity"/>
    <property type="evidence" value="ECO:0007669"/>
    <property type="project" value="InterPro"/>
</dbReference>
<dbReference type="Gene3D" id="3.30.420.10">
    <property type="entry name" value="Ribonuclease H-like superfamily/Ribonuclease H"/>
    <property type="match status" value="1"/>
</dbReference>
<dbReference type="PANTHER" id="PTHR33116:SF86">
    <property type="entry name" value="REVERSE TRANSCRIPTASE DOMAIN-CONTAINING PROTEIN"/>
    <property type="match status" value="1"/>
</dbReference>
<dbReference type="PROSITE" id="PS50878">
    <property type="entry name" value="RT_POL"/>
    <property type="match status" value="1"/>
</dbReference>
<reference evidence="2 3" key="1">
    <citation type="submission" date="2024-04" db="EMBL/GenBank/DDBJ databases">
        <authorList>
            <person name="Fracassetti M."/>
        </authorList>
    </citation>
    <scope>NUCLEOTIDE SEQUENCE [LARGE SCALE GENOMIC DNA]</scope>
</reference>
<dbReference type="InterPro" id="IPR036397">
    <property type="entry name" value="RNaseH_sf"/>
</dbReference>
<organism evidence="2 3">
    <name type="scientific">Linum trigynum</name>
    <dbReference type="NCBI Taxonomy" id="586398"/>
    <lineage>
        <taxon>Eukaryota</taxon>
        <taxon>Viridiplantae</taxon>
        <taxon>Streptophyta</taxon>
        <taxon>Embryophyta</taxon>
        <taxon>Tracheophyta</taxon>
        <taxon>Spermatophyta</taxon>
        <taxon>Magnoliopsida</taxon>
        <taxon>eudicotyledons</taxon>
        <taxon>Gunneridae</taxon>
        <taxon>Pentapetalae</taxon>
        <taxon>rosids</taxon>
        <taxon>fabids</taxon>
        <taxon>Malpighiales</taxon>
        <taxon>Linaceae</taxon>
        <taxon>Linum</taxon>
    </lineage>
</organism>
<dbReference type="InterPro" id="IPR000477">
    <property type="entry name" value="RT_dom"/>
</dbReference>
<dbReference type="SUPFAM" id="SSF53098">
    <property type="entry name" value="Ribonuclease H-like"/>
    <property type="match status" value="1"/>
</dbReference>
<protein>
    <recommendedName>
        <fullName evidence="1">Reverse transcriptase domain-containing protein</fullName>
    </recommendedName>
</protein>
<dbReference type="CDD" id="cd01650">
    <property type="entry name" value="RT_nLTR_like"/>
    <property type="match status" value="1"/>
</dbReference>
<keyword evidence="3" id="KW-1185">Reference proteome</keyword>
<dbReference type="InterPro" id="IPR044730">
    <property type="entry name" value="RNase_H-like_dom_plant"/>
</dbReference>
<dbReference type="Pfam" id="PF13456">
    <property type="entry name" value="RVT_3"/>
    <property type="match status" value="1"/>
</dbReference>
<dbReference type="CDD" id="cd06222">
    <property type="entry name" value="RNase_H_like"/>
    <property type="match status" value="1"/>
</dbReference>
<dbReference type="AlphaFoldDB" id="A0AAV2GS36"/>
<dbReference type="Pfam" id="PF13966">
    <property type="entry name" value="zf-RVT"/>
    <property type="match status" value="1"/>
</dbReference>
<accession>A0AAV2GS36</accession>
<dbReference type="PANTHER" id="PTHR33116">
    <property type="entry name" value="REVERSE TRANSCRIPTASE ZINC-BINDING DOMAIN-CONTAINING PROTEIN-RELATED-RELATED"/>
    <property type="match status" value="1"/>
</dbReference>